<dbReference type="Pfam" id="PF20130">
    <property type="entry name" value="DUF6520"/>
    <property type="match status" value="1"/>
</dbReference>
<sequence length="119" mass="13020">MRVMIRGSRKPSNSSRHNLLILFIMKKSKVMIPVMTLGLAVGLAFANTANQSNGWIDLNGTPTQLSSDPCTGTGNDCKVRFEEDPNQQVFEVYTDITISDVKQSVSSETYILPGTPPSN</sequence>
<reference evidence="1 2" key="1">
    <citation type="submission" date="2018-07" db="EMBL/GenBank/DDBJ databases">
        <title>Leeuwenhoekiella genomics.</title>
        <authorList>
            <person name="Tahon G."/>
            <person name="Willems A."/>
        </authorList>
    </citation>
    <scope>NUCLEOTIDE SEQUENCE [LARGE SCALE GENOMIC DNA]</scope>
    <source>
        <strain evidence="1 2">LMG 1345</strain>
    </source>
</reference>
<dbReference type="AlphaFoldDB" id="A0A4Q0P520"/>
<evidence type="ECO:0000313" key="1">
    <source>
        <dbReference type="EMBL" id="RXG21703.1"/>
    </source>
</evidence>
<protein>
    <submittedName>
        <fullName evidence="1">Uncharacterized protein</fullName>
    </submittedName>
</protein>
<dbReference type="InterPro" id="IPR045391">
    <property type="entry name" value="DUF6520"/>
</dbReference>
<dbReference type="STRING" id="1122159.SAMN02745246_03352"/>
<dbReference type="Proteomes" id="UP000290608">
    <property type="component" value="Unassembled WGS sequence"/>
</dbReference>
<accession>A0A4Q0P520</accession>
<name>A0A4Q0P520_9FLAO</name>
<proteinExistence type="predicted"/>
<evidence type="ECO:0000313" key="2">
    <source>
        <dbReference type="Proteomes" id="UP000290608"/>
    </source>
</evidence>
<dbReference type="EMBL" id="QOVL01000031">
    <property type="protein sequence ID" value="RXG21703.1"/>
    <property type="molecule type" value="Genomic_DNA"/>
</dbReference>
<comment type="caution">
    <text evidence="1">The sequence shown here is derived from an EMBL/GenBank/DDBJ whole genome shotgun (WGS) entry which is preliminary data.</text>
</comment>
<gene>
    <name evidence="1" type="ORF">DSL99_4027</name>
</gene>
<organism evidence="1 2">
    <name type="scientific">Leeuwenhoekiella marinoflava</name>
    <dbReference type="NCBI Taxonomy" id="988"/>
    <lineage>
        <taxon>Bacteria</taxon>
        <taxon>Pseudomonadati</taxon>
        <taxon>Bacteroidota</taxon>
        <taxon>Flavobacteriia</taxon>
        <taxon>Flavobacteriales</taxon>
        <taxon>Flavobacteriaceae</taxon>
        <taxon>Leeuwenhoekiella</taxon>
    </lineage>
</organism>